<keyword evidence="7" id="KW-1185">Reference proteome</keyword>
<dbReference type="SUPFAM" id="SSF144232">
    <property type="entry name" value="HIT/MYND zinc finger-like"/>
    <property type="match status" value="1"/>
</dbReference>
<keyword evidence="2 4" id="KW-0863">Zinc-finger</keyword>
<proteinExistence type="predicted"/>
<sequence>MRNKKAGLQGLVAIMSEMDSRWAESVVRTEEDIWPEKDILMWESVVSSYELVLQRRKIKIKPVTRKERLRILRQCHKFYTADYGPFDQMQLERLVHESCQAIYEERKYVLQEAVNKTKALLALVEFCQLCRKHNVGFRHCGRCKAVKYCSEMCQKEDWNRERGHRAVCNAIQRGDLRPENVLRLKINSITPAHAANALVPMYWVTYTAVRES</sequence>
<evidence type="ECO:0000313" key="7">
    <source>
        <dbReference type="Proteomes" id="UP000054558"/>
    </source>
</evidence>
<dbReference type="GO" id="GO:0008270">
    <property type="term" value="F:zinc ion binding"/>
    <property type="evidence" value="ECO:0007669"/>
    <property type="project" value="UniProtKB-KW"/>
</dbReference>
<accession>A0A1Y1HYX8</accession>
<evidence type="ECO:0000256" key="3">
    <source>
        <dbReference type="ARBA" id="ARBA00022833"/>
    </source>
</evidence>
<name>A0A1Y1HYX8_KLENI</name>
<dbReference type="Proteomes" id="UP000054558">
    <property type="component" value="Unassembled WGS sequence"/>
</dbReference>
<keyword evidence="3" id="KW-0862">Zinc</keyword>
<dbReference type="OrthoDB" id="432970at2759"/>
<feature type="domain" description="MYND-type" evidence="5">
    <location>
        <begin position="127"/>
        <end position="168"/>
    </location>
</feature>
<dbReference type="PROSITE" id="PS50865">
    <property type="entry name" value="ZF_MYND_2"/>
    <property type="match status" value="1"/>
</dbReference>
<dbReference type="AlphaFoldDB" id="A0A1Y1HYX8"/>
<dbReference type="InterPro" id="IPR002893">
    <property type="entry name" value="Znf_MYND"/>
</dbReference>
<keyword evidence="1" id="KW-0479">Metal-binding</keyword>
<gene>
    <name evidence="6" type="ORF">KFL_001100130</name>
</gene>
<dbReference type="EMBL" id="DF237059">
    <property type="protein sequence ID" value="GAQ82399.1"/>
    <property type="molecule type" value="Genomic_DNA"/>
</dbReference>
<evidence type="ECO:0000256" key="4">
    <source>
        <dbReference type="PROSITE-ProRule" id="PRU00134"/>
    </source>
</evidence>
<reference evidence="6 7" key="1">
    <citation type="journal article" date="2014" name="Nat. Commun.">
        <title>Klebsormidium flaccidum genome reveals primary factors for plant terrestrial adaptation.</title>
        <authorList>
            <person name="Hori K."/>
            <person name="Maruyama F."/>
            <person name="Fujisawa T."/>
            <person name="Togashi T."/>
            <person name="Yamamoto N."/>
            <person name="Seo M."/>
            <person name="Sato S."/>
            <person name="Yamada T."/>
            <person name="Mori H."/>
            <person name="Tajima N."/>
            <person name="Moriyama T."/>
            <person name="Ikeuchi M."/>
            <person name="Watanabe M."/>
            <person name="Wada H."/>
            <person name="Kobayashi K."/>
            <person name="Saito M."/>
            <person name="Masuda T."/>
            <person name="Sasaki-Sekimoto Y."/>
            <person name="Mashiguchi K."/>
            <person name="Awai K."/>
            <person name="Shimojima M."/>
            <person name="Masuda S."/>
            <person name="Iwai M."/>
            <person name="Nobusawa T."/>
            <person name="Narise T."/>
            <person name="Kondo S."/>
            <person name="Saito H."/>
            <person name="Sato R."/>
            <person name="Murakawa M."/>
            <person name="Ihara Y."/>
            <person name="Oshima-Yamada Y."/>
            <person name="Ohtaka K."/>
            <person name="Satoh M."/>
            <person name="Sonobe K."/>
            <person name="Ishii M."/>
            <person name="Ohtani R."/>
            <person name="Kanamori-Sato M."/>
            <person name="Honoki R."/>
            <person name="Miyazaki D."/>
            <person name="Mochizuki H."/>
            <person name="Umetsu J."/>
            <person name="Higashi K."/>
            <person name="Shibata D."/>
            <person name="Kamiya Y."/>
            <person name="Sato N."/>
            <person name="Nakamura Y."/>
            <person name="Tabata S."/>
            <person name="Ida S."/>
            <person name="Kurokawa K."/>
            <person name="Ohta H."/>
        </authorList>
    </citation>
    <scope>NUCLEOTIDE SEQUENCE [LARGE SCALE GENOMIC DNA]</scope>
    <source>
        <strain evidence="6 7">NIES-2285</strain>
    </source>
</reference>
<dbReference type="Pfam" id="PF01753">
    <property type="entry name" value="zf-MYND"/>
    <property type="match status" value="1"/>
</dbReference>
<organism evidence="6 7">
    <name type="scientific">Klebsormidium nitens</name>
    <name type="common">Green alga</name>
    <name type="synonym">Ulothrix nitens</name>
    <dbReference type="NCBI Taxonomy" id="105231"/>
    <lineage>
        <taxon>Eukaryota</taxon>
        <taxon>Viridiplantae</taxon>
        <taxon>Streptophyta</taxon>
        <taxon>Klebsormidiophyceae</taxon>
        <taxon>Klebsormidiales</taxon>
        <taxon>Klebsormidiaceae</taxon>
        <taxon>Klebsormidium</taxon>
    </lineage>
</organism>
<evidence type="ECO:0000256" key="1">
    <source>
        <dbReference type="ARBA" id="ARBA00022723"/>
    </source>
</evidence>
<evidence type="ECO:0000313" key="6">
    <source>
        <dbReference type="EMBL" id="GAQ82399.1"/>
    </source>
</evidence>
<protein>
    <recommendedName>
        <fullName evidence="5">MYND-type domain-containing protein</fullName>
    </recommendedName>
</protein>
<evidence type="ECO:0000259" key="5">
    <source>
        <dbReference type="PROSITE" id="PS50865"/>
    </source>
</evidence>
<evidence type="ECO:0000256" key="2">
    <source>
        <dbReference type="ARBA" id="ARBA00022771"/>
    </source>
</evidence>
<dbReference type="Gene3D" id="6.10.140.2220">
    <property type="match status" value="1"/>
</dbReference>